<evidence type="ECO:0000256" key="2">
    <source>
        <dbReference type="ARBA" id="ARBA00023002"/>
    </source>
</evidence>
<keyword evidence="6" id="KW-1185">Reference proteome</keyword>
<dbReference type="PANTHER" id="PTHR10696">
    <property type="entry name" value="GAMMA-BUTYROBETAINE HYDROXYLASE-RELATED"/>
    <property type="match status" value="1"/>
</dbReference>
<comment type="caution">
    <text evidence="5">The sequence shown here is derived from an EMBL/GenBank/DDBJ whole genome shotgun (WGS) entry which is preliminary data.</text>
</comment>
<feature type="domain" description="TauD/TfdA-like" evidence="4">
    <location>
        <begin position="64"/>
        <end position="316"/>
    </location>
</feature>
<organism evidence="5 6">
    <name type="scientific">Neoroseomonas alkaliterrae</name>
    <dbReference type="NCBI Taxonomy" id="1452450"/>
    <lineage>
        <taxon>Bacteria</taxon>
        <taxon>Pseudomonadati</taxon>
        <taxon>Pseudomonadota</taxon>
        <taxon>Alphaproteobacteria</taxon>
        <taxon>Acetobacterales</taxon>
        <taxon>Acetobacteraceae</taxon>
        <taxon>Neoroseomonas</taxon>
    </lineage>
</organism>
<evidence type="ECO:0000256" key="1">
    <source>
        <dbReference type="ARBA" id="ARBA00001954"/>
    </source>
</evidence>
<dbReference type="Gene3D" id="3.60.130.10">
    <property type="entry name" value="Clavaminate synthase-like"/>
    <property type="match status" value="1"/>
</dbReference>
<comment type="cofactor">
    <cofactor evidence="1">
        <name>Fe(2+)</name>
        <dbReference type="ChEBI" id="CHEBI:29033"/>
    </cofactor>
</comment>
<accession>A0A840XPN0</accession>
<reference evidence="5 6" key="1">
    <citation type="submission" date="2020-08" db="EMBL/GenBank/DDBJ databases">
        <title>Genomic Encyclopedia of Type Strains, Phase IV (KMG-IV): sequencing the most valuable type-strain genomes for metagenomic binning, comparative biology and taxonomic classification.</title>
        <authorList>
            <person name="Goeker M."/>
        </authorList>
    </citation>
    <scope>NUCLEOTIDE SEQUENCE [LARGE SCALE GENOMIC DNA]</scope>
    <source>
        <strain evidence="5 6">DSM 25895</strain>
    </source>
</reference>
<dbReference type="Pfam" id="PF02668">
    <property type="entry name" value="TauD"/>
    <property type="match status" value="1"/>
</dbReference>
<dbReference type="InterPro" id="IPR050411">
    <property type="entry name" value="AlphaKG_dependent_hydroxylases"/>
</dbReference>
<proteinExistence type="predicted"/>
<keyword evidence="2" id="KW-0560">Oxidoreductase</keyword>
<dbReference type="InterPro" id="IPR003819">
    <property type="entry name" value="TauD/TfdA-like"/>
</dbReference>
<evidence type="ECO:0000256" key="3">
    <source>
        <dbReference type="ARBA" id="ARBA00023194"/>
    </source>
</evidence>
<dbReference type="RefSeq" id="WP_184481525.1">
    <property type="nucleotide sequence ID" value="NZ_JAAEDJ010000013.1"/>
</dbReference>
<keyword evidence="3" id="KW-0045">Antibiotic biosynthesis</keyword>
<dbReference type="GO" id="GO:0016706">
    <property type="term" value="F:2-oxoglutarate-dependent dioxygenase activity"/>
    <property type="evidence" value="ECO:0007669"/>
    <property type="project" value="UniProtKB-ARBA"/>
</dbReference>
<sequence length="358" mass="39562">MAGAETESQPVALPPGPVGSPAAWTGAEMARRSDWIVHFTAGELAEIDAAIAAHKAAGRAMGEITPETFRLPGLAPRLAAILDELLHGRGFVLLRGFDVASRSIEDAAIGYLGIGAHLGGFRSQNAKGHLLGHVRDLGLDIRDPKVRYYQTNRELEFHTDSCDIVGLLCLRTAKSGGGSRIVSSVTLHDAMLERAPALWRALFNPMPTDRRGEIPPGMLPWFEIPVFNWHKGLLSTIYAGQYIRSAQENFPQARRLTPEERAAIDMLDALAEEFALTMEFRPGDMQFIHNHQILHSRADFEDWPEPERRRHLLRLWLSPPGGRELPPAYAQRYGDITPGNRGGIVVKDTVLHFSLEPA</sequence>
<dbReference type="GO" id="GO:0017000">
    <property type="term" value="P:antibiotic biosynthetic process"/>
    <property type="evidence" value="ECO:0007669"/>
    <property type="project" value="UniProtKB-KW"/>
</dbReference>
<dbReference type="AlphaFoldDB" id="A0A840XPN0"/>
<dbReference type="SUPFAM" id="SSF51197">
    <property type="entry name" value="Clavaminate synthase-like"/>
    <property type="match status" value="1"/>
</dbReference>
<dbReference type="Proteomes" id="UP000562254">
    <property type="component" value="Unassembled WGS sequence"/>
</dbReference>
<dbReference type="PANTHER" id="PTHR10696:SF56">
    <property type="entry name" value="TAUD_TFDA-LIKE DOMAIN-CONTAINING PROTEIN"/>
    <property type="match status" value="1"/>
</dbReference>
<protein>
    <recommendedName>
        <fullName evidence="4">TauD/TfdA-like domain-containing protein</fullName>
    </recommendedName>
</protein>
<dbReference type="EMBL" id="JACIJE010000002">
    <property type="protein sequence ID" value="MBB5688669.1"/>
    <property type="molecule type" value="Genomic_DNA"/>
</dbReference>
<evidence type="ECO:0000313" key="6">
    <source>
        <dbReference type="Proteomes" id="UP000562254"/>
    </source>
</evidence>
<dbReference type="InterPro" id="IPR042098">
    <property type="entry name" value="TauD-like_sf"/>
</dbReference>
<name>A0A840XPN0_9PROT</name>
<evidence type="ECO:0000259" key="4">
    <source>
        <dbReference type="Pfam" id="PF02668"/>
    </source>
</evidence>
<gene>
    <name evidence="5" type="ORF">FHS88_000785</name>
</gene>
<evidence type="ECO:0000313" key="5">
    <source>
        <dbReference type="EMBL" id="MBB5688669.1"/>
    </source>
</evidence>